<evidence type="ECO:0000256" key="11">
    <source>
        <dbReference type="ARBA" id="ARBA00022927"/>
    </source>
</evidence>
<evidence type="ECO:0000256" key="10">
    <source>
        <dbReference type="ARBA" id="ARBA00022840"/>
    </source>
</evidence>
<proteinExistence type="inferred from homology"/>
<evidence type="ECO:0000313" key="19">
    <source>
        <dbReference type="EMBL" id="SDQ15061.1"/>
    </source>
</evidence>
<dbReference type="Gene3D" id="3.40.50.12240">
    <property type="match status" value="1"/>
</dbReference>
<evidence type="ECO:0000256" key="7">
    <source>
        <dbReference type="ARBA" id="ARBA00022741"/>
    </source>
</evidence>
<keyword evidence="5" id="KW-0813">Transport</keyword>
<dbReference type="GO" id="GO:0044780">
    <property type="term" value="P:bacterial-type flagellum assembly"/>
    <property type="evidence" value="ECO:0007669"/>
    <property type="project" value="InterPro"/>
</dbReference>
<dbReference type="FunFam" id="3.40.50.12240:FF:000002">
    <property type="entry name" value="Flagellum-specific ATP synthase FliI"/>
    <property type="match status" value="1"/>
</dbReference>
<evidence type="ECO:0000256" key="5">
    <source>
        <dbReference type="ARBA" id="ARBA00022448"/>
    </source>
</evidence>
<dbReference type="PANTHER" id="PTHR15184">
    <property type="entry name" value="ATP SYNTHASE"/>
    <property type="match status" value="1"/>
</dbReference>
<keyword evidence="15" id="KW-0066">ATP synthesis</keyword>
<dbReference type="GO" id="GO:0005524">
    <property type="term" value="F:ATP binding"/>
    <property type="evidence" value="ECO:0007669"/>
    <property type="project" value="UniProtKB-KW"/>
</dbReference>
<dbReference type="Pfam" id="PF00006">
    <property type="entry name" value="ATP-synt_ab"/>
    <property type="match status" value="1"/>
</dbReference>
<evidence type="ECO:0000256" key="17">
    <source>
        <dbReference type="SAM" id="MobiDB-lite"/>
    </source>
</evidence>
<sequence>MVKPTLEEIRASDLTPLERELALASFGAEALADQSVKGAQSASPAASRGSARGHAAAGSAPAPAPLPASSRNAGKANDKPVVAAAADADSAPVSDSALDLEADLPSSPASLPSLPQYDPALDSNPHVLAWRGRLDALRERNAIARPMRACGRLTRAAGLVLEAVGLRLSVGAEVMIELPQGSSLPMAEAEVVGFSGDKLFLMPTTEVIGLLPGARVFPLESAPIADPNAGAKRLPVGWELLGRVLDASGRPLDGLGPLGTHSDAPLSAPVINPLNREPIHKVLDVGVRAINALLTVGRGQRMGLFAGSGVGKSVLLGTMARYTSAEVIVIGLIGERGREVKEFIEQILGEEGLARSVVIAAPADVSPLLRMQAASYSTSLAEYFRDQGKHVLLLMDSLTRYAMAQREIALAVGEPPATKGYPPSVFAKLPALVERTGNGPEGGGSITAFYTVLTEGDDQQDPIADSARAILDGHIVLSRSLAEAGHYPAIDIEASISRAMTALIDDNHLNKTRMFKQMLSRYQRNRDLINVGAYSSGRDAVLDRAIALYPRMEAFLQQGFRECANFEPSVGMLDALFA</sequence>
<dbReference type="CDD" id="cd01136">
    <property type="entry name" value="ATPase_flagellum-secretory_path_III"/>
    <property type="match status" value="1"/>
</dbReference>
<comment type="subcellular location">
    <subcellularLocation>
        <location evidence="1">Cytoplasm</location>
    </subcellularLocation>
</comment>
<evidence type="ECO:0000256" key="1">
    <source>
        <dbReference type="ARBA" id="ARBA00004496"/>
    </source>
</evidence>
<feature type="domain" description="AAA+ ATPase" evidence="18">
    <location>
        <begin position="298"/>
        <end position="481"/>
    </location>
</feature>
<keyword evidence="12" id="KW-1278">Translocase</keyword>
<dbReference type="SMART" id="SM00382">
    <property type="entry name" value="AAA"/>
    <property type="match status" value="1"/>
</dbReference>
<keyword evidence="8" id="KW-0375">Hydrogen ion transport</keyword>
<dbReference type="AlphaFoldDB" id="A0A1H0YJF5"/>
<evidence type="ECO:0000256" key="15">
    <source>
        <dbReference type="ARBA" id="ARBA00023310"/>
    </source>
</evidence>
<protein>
    <recommendedName>
        <fullName evidence="4">Flagellum-specific ATP synthase</fullName>
        <ecNumber evidence="3">7.1.2.2</ecNumber>
    </recommendedName>
</protein>
<evidence type="ECO:0000256" key="13">
    <source>
        <dbReference type="ARBA" id="ARBA00023065"/>
    </source>
</evidence>
<evidence type="ECO:0000259" key="18">
    <source>
        <dbReference type="SMART" id="SM00382"/>
    </source>
</evidence>
<evidence type="ECO:0000256" key="2">
    <source>
        <dbReference type="ARBA" id="ARBA00008936"/>
    </source>
</evidence>
<keyword evidence="11" id="KW-0653">Protein transport</keyword>
<evidence type="ECO:0000256" key="8">
    <source>
        <dbReference type="ARBA" id="ARBA00022781"/>
    </source>
</evidence>
<dbReference type="NCBIfam" id="TIGR01026">
    <property type="entry name" value="fliI_yscN"/>
    <property type="match status" value="1"/>
</dbReference>
<dbReference type="InterPro" id="IPR000194">
    <property type="entry name" value="ATPase_F1/V1/A1_a/bsu_nucl-bd"/>
</dbReference>
<dbReference type="InterPro" id="IPR050053">
    <property type="entry name" value="ATPase_alpha/beta_chains"/>
</dbReference>
<dbReference type="InterPro" id="IPR003593">
    <property type="entry name" value="AAA+_ATPase"/>
</dbReference>
<dbReference type="NCBIfam" id="TIGR03496">
    <property type="entry name" value="FliI_clade1"/>
    <property type="match status" value="1"/>
</dbReference>
<evidence type="ECO:0000256" key="3">
    <source>
        <dbReference type="ARBA" id="ARBA00012473"/>
    </source>
</evidence>
<dbReference type="GO" id="GO:0071973">
    <property type="term" value="P:bacterial-type flagellum-dependent cell motility"/>
    <property type="evidence" value="ECO:0007669"/>
    <property type="project" value="InterPro"/>
</dbReference>
<dbReference type="InterPro" id="IPR020005">
    <property type="entry name" value="FliI_clade1"/>
</dbReference>
<organism evidence="19 20">
    <name type="scientific">Paraburkholderia fungorum</name>
    <dbReference type="NCBI Taxonomy" id="134537"/>
    <lineage>
        <taxon>Bacteria</taxon>
        <taxon>Pseudomonadati</taxon>
        <taxon>Pseudomonadota</taxon>
        <taxon>Betaproteobacteria</taxon>
        <taxon>Burkholderiales</taxon>
        <taxon>Burkholderiaceae</taxon>
        <taxon>Paraburkholderia</taxon>
    </lineage>
</organism>
<dbReference type="GO" id="GO:0030254">
    <property type="term" value="P:protein secretion by the type III secretion system"/>
    <property type="evidence" value="ECO:0007669"/>
    <property type="project" value="InterPro"/>
</dbReference>
<gene>
    <name evidence="19" type="ORF">SAMN05443245_0104</name>
</gene>
<evidence type="ECO:0000256" key="12">
    <source>
        <dbReference type="ARBA" id="ARBA00022967"/>
    </source>
</evidence>
<dbReference type="Pfam" id="PF18269">
    <property type="entry name" value="T3SS_ATPase_C"/>
    <property type="match status" value="1"/>
</dbReference>
<evidence type="ECO:0000256" key="14">
    <source>
        <dbReference type="ARBA" id="ARBA00023225"/>
    </source>
</evidence>
<keyword evidence="7" id="KW-0547">Nucleotide-binding</keyword>
<name>A0A1H0YJF5_9BURK</name>
<keyword evidence="9" id="KW-1005">Bacterial flagellum biogenesis</keyword>
<dbReference type="RefSeq" id="WP_074762451.1">
    <property type="nucleotide sequence ID" value="NZ_FNKP01000001.1"/>
</dbReference>
<dbReference type="GO" id="GO:0016887">
    <property type="term" value="F:ATP hydrolysis activity"/>
    <property type="evidence" value="ECO:0007669"/>
    <property type="project" value="InterPro"/>
</dbReference>
<reference evidence="20" key="1">
    <citation type="submission" date="2016-10" db="EMBL/GenBank/DDBJ databases">
        <authorList>
            <person name="Varghese N."/>
            <person name="Submissions S."/>
        </authorList>
    </citation>
    <scope>NUCLEOTIDE SEQUENCE [LARGE SCALE GENOMIC DNA]</scope>
    <source>
        <strain evidence="20">GAS106B</strain>
    </source>
</reference>
<dbReference type="OrthoDB" id="9803053at2"/>
<accession>A0A1H0YJF5</accession>
<dbReference type="PANTHER" id="PTHR15184:SF81">
    <property type="entry name" value="FLAGELLUM-SPECIFIC ATP SYNTHASE"/>
    <property type="match status" value="1"/>
</dbReference>
<keyword evidence="13" id="KW-0406">Ion transport</keyword>
<dbReference type="EMBL" id="FNKP01000001">
    <property type="protein sequence ID" value="SDQ15061.1"/>
    <property type="molecule type" value="Genomic_DNA"/>
</dbReference>
<keyword evidence="6" id="KW-0963">Cytoplasm</keyword>
<dbReference type="PROSITE" id="PS00152">
    <property type="entry name" value="ATPASE_ALPHA_BETA"/>
    <property type="match status" value="1"/>
</dbReference>
<dbReference type="GO" id="GO:0030257">
    <property type="term" value="C:type III protein secretion system complex"/>
    <property type="evidence" value="ECO:0007669"/>
    <property type="project" value="InterPro"/>
</dbReference>
<evidence type="ECO:0000256" key="6">
    <source>
        <dbReference type="ARBA" id="ARBA00022490"/>
    </source>
</evidence>
<evidence type="ECO:0000313" key="20">
    <source>
        <dbReference type="Proteomes" id="UP000183487"/>
    </source>
</evidence>
<dbReference type="InterPro" id="IPR040627">
    <property type="entry name" value="T3SS_ATPase_C"/>
</dbReference>
<comment type="similarity">
    <text evidence="2">Belongs to the ATPase alpha/beta chains family.</text>
</comment>
<evidence type="ECO:0000256" key="16">
    <source>
        <dbReference type="ARBA" id="ARBA00034006"/>
    </source>
</evidence>
<dbReference type="GO" id="GO:0046933">
    <property type="term" value="F:proton-transporting ATP synthase activity, rotational mechanism"/>
    <property type="evidence" value="ECO:0007669"/>
    <property type="project" value="TreeGrafter"/>
</dbReference>
<dbReference type="GO" id="GO:0008564">
    <property type="term" value="F:protein-exporting ATPase activity"/>
    <property type="evidence" value="ECO:0007669"/>
    <property type="project" value="UniProtKB-EC"/>
</dbReference>
<dbReference type="InterPro" id="IPR027417">
    <property type="entry name" value="P-loop_NTPase"/>
</dbReference>
<keyword evidence="14" id="KW-1006">Bacterial flagellum protein export</keyword>
<feature type="compositionally biased region" description="Low complexity" evidence="17">
    <location>
        <begin position="38"/>
        <end position="73"/>
    </location>
</feature>
<comment type="catalytic activity">
    <reaction evidence="16">
        <text>ATP + H2O + cellular proteinSide 1 = ADP + phosphate + cellular proteinSide 2.</text>
        <dbReference type="EC" id="7.4.2.8"/>
    </reaction>
</comment>
<dbReference type="Proteomes" id="UP000183487">
    <property type="component" value="Unassembled WGS sequence"/>
</dbReference>
<dbReference type="EC" id="7.1.2.2" evidence="3"/>
<dbReference type="InterPro" id="IPR005714">
    <property type="entry name" value="ATPase_T3SS_FliI/YscN"/>
</dbReference>
<feature type="region of interest" description="Disordered" evidence="17">
    <location>
        <begin position="33"/>
        <end position="88"/>
    </location>
</feature>
<keyword evidence="10" id="KW-0067">ATP-binding</keyword>
<evidence type="ECO:0000256" key="9">
    <source>
        <dbReference type="ARBA" id="ARBA00022795"/>
    </source>
</evidence>
<dbReference type="SUPFAM" id="SSF52540">
    <property type="entry name" value="P-loop containing nucleoside triphosphate hydrolases"/>
    <property type="match status" value="1"/>
</dbReference>
<dbReference type="GO" id="GO:0005737">
    <property type="term" value="C:cytoplasm"/>
    <property type="evidence" value="ECO:0007669"/>
    <property type="project" value="UniProtKB-SubCell"/>
</dbReference>
<dbReference type="InterPro" id="IPR020003">
    <property type="entry name" value="ATPase_a/bsu_AS"/>
</dbReference>
<dbReference type="CDD" id="cd18117">
    <property type="entry name" value="ATP-synt_flagellum-secretory_path_III_N"/>
    <property type="match status" value="1"/>
</dbReference>
<keyword evidence="20" id="KW-1185">Reference proteome</keyword>
<evidence type="ECO:0000256" key="4">
    <source>
        <dbReference type="ARBA" id="ARBA00020580"/>
    </source>
</evidence>